<sequence length="282" mass="31600">MPPTIWSAAMLVYLTEGWGSILLAVLVQLAGTVTIQGYATYEIALIMSERDREHDLRCTVRDFWLTRVCSIVFIMLVLQDLKETYDMGRWLSRFPRAKQWTPLRLREYVSHSPGNATELRRHTAMKPVSGVTTFGRCCTAAAVLVPKMSIGLTILYYGSAYVMSAHDRDSLLQNSVALVFVLEIDNAVYELFIPNHLKQLVLKIQEYPIGLSSAEFDDAYAAKYRCFGLVGLPLILIGLLCFLDWKWCVDTSDTVVDTIRMLIAMIVLASAGLTTLSLRGCG</sequence>
<name>A0A7S2H708_9DINO</name>
<reference evidence="2" key="1">
    <citation type="submission" date="2021-01" db="EMBL/GenBank/DDBJ databases">
        <authorList>
            <person name="Corre E."/>
            <person name="Pelletier E."/>
            <person name="Niang G."/>
            <person name="Scheremetjew M."/>
            <person name="Finn R."/>
            <person name="Kale V."/>
            <person name="Holt S."/>
            <person name="Cochrane G."/>
            <person name="Meng A."/>
            <person name="Brown T."/>
            <person name="Cohen L."/>
        </authorList>
    </citation>
    <scope>NUCLEOTIDE SEQUENCE</scope>
    <source>
        <strain evidence="2">RCC3387</strain>
    </source>
</reference>
<accession>A0A7S2H708</accession>
<keyword evidence="1" id="KW-1133">Transmembrane helix</keyword>
<evidence type="ECO:0000256" key="1">
    <source>
        <dbReference type="SAM" id="Phobius"/>
    </source>
</evidence>
<dbReference type="EMBL" id="HBGW01000903">
    <property type="protein sequence ID" value="CAD9482232.1"/>
    <property type="molecule type" value="Transcribed_RNA"/>
</dbReference>
<proteinExistence type="predicted"/>
<keyword evidence="1" id="KW-0472">Membrane</keyword>
<organism evidence="2">
    <name type="scientific">Zooxanthella nutricula</name>
    <dbReference type="NCBI Taxonomy" id="1333877"/>
    <lineage>
        <taxon>Eukaryota</taxon>
        <taxon>Sar</taxon>
        <taxon>Alveolata</taxon>
        <taxon>Dinophyceae</taxon>
        <taxon>Peridiniales</taxon>
        <taxon>Peridiniales incertae sedis</taxon>
        <taxon>Zooxanthella</taxon>
    </lineage>
</organism>
<protein>
    <submittedName>
        <fullName evidence="2">Uncharacterized protein</fullName>
    </submittedName>
</protein>
<dbReference type="AlphaFoldDB" id="A0A7S2H708"/>
<evidence type="ECO:0000313" key="2">
    <source>
        <dbReference type="EMBL" id="CAD9482232.1"/>
    </source>
</evidence>
<keyword evidence="1" id="KW-0812">Transmembrane</keyword>
<feature type="transmembrane region" description="Helical" evidence="1">
    <location>
        <begin position="226"/>
        <end position="247"/>
    </location>
</feature>
<feature type="transmembrane region" description="Helical" evidence="1">
    <location>
        <begin position="259"/>
        <end position="278"/>
    </location>
</feature>
<gene>
    <name evidence="2" type="ORF">BRAN1462_LOCUS596</name>
</gene>